<dbReference type="Gene3D" id="2.40.440.10">
    <property type="entry name" value="L,D-transpeptidase catalytic domain-like"/>
    <property type="match status" value="1"/>
</dbReference>
<feature type="domain" description="L,D-TPase catalytic" evidence="8">
    <location>
        <begin position="391"/>
        <end position="572"/>
    </location>
</feature>
<dbReference type="InterPro" id="IPR038063">
    <property type="entry name" value="Transpep_catalytic_dom"/>
</dbReference>
<feature type="active site" description="Nucleophile" evidence="7">
    <location>
        <position position="545"/>
    </location>
</feature>
<proteinExistence type="inferred from homology"/>
<dbReference type="EMBL" id="UHJG01000001">
    <property type="protein sequence ID" value="SUP99490.1"/>
    <property type="molecule type" value="Genomic_DNA"/>
</dbReference>
<evidence type="ECO:0000256" key="6">
    <source>
        <dbReference type="ARBA" id="ARBA00023316"/>
    </source>
</evidence>
<dbReference type="PANTHER" id="PTHR41533">
    <property type="entry name" value="L,D-TRANSPEPTIDASE HI_1667-RELATED"/>
    <property type="match status" value="1"/>
</dbReference>
<dbReference type="Proteomes" id="UP000255169">
    <property type="component" value="Unassembled WGS sequence"/>
</dbReference>
<comment type="similarity">
    <text evidence="2">Belongs to the YkuD family.</text>
</comment>
<dbReference type="AlphaFoldDB" id="A0A380QLD0"/>
<keyword evidence="4 7" id="KW-0133">Cell shape</keyword>
<protein>
    <submittedName>
        <fullName evidence="9">L,D-transpeptidase YcbB</fullName>
    </submittedName>
</protein>
<keyword evidence="5 7" id="KW-0573">Peptidoglycan synthesis</keyword>
<evidence type="ECO:0000259" key="8">
    <source>
        <dbReference type="PROSITE" id="PS52029"/>
    </source>
</evidence>
<dbReference type="InterPro" id="IPR002477">
    <property type="entry name" value="Peptidoglycan-bd-like"/>
</dbReference>
<evidence type="ECO:0000256" key="4">
    <source>
        <dbReference type="ARBA" id="ARBA00022960"/>
    </source>
</evidence>
<dbReference type="Pfam" id="PF20142">
    <property type="entry name" value="Scaffold"/>
    <property type="match status" value="1"/>
</dbReference>
<dbReference type="GO" id="GO:0008360">
    <property type="term" value="P:regulation of cell shape"/>
    <property type="evidence" value="ECO:0007669"/>
    <property type="project" value="UniProtKB-UniRule"/>
</dbReference>
<dbReference type="GO" id="GO:0071555">
    <property type="term" value="P:cell wall organization"/>
    <property type="evidence" value="ECO:0007669"/>
    <property type="project" value="UniProtKB-UniRule"/>
</dbReference>
<evidence type="ECO:0000256" key="2">
    <source>
        <dbReference type="ARBA" id="ARBA00005992"/>
    </source>
</evidence>
<keyword evidence="10" id="KW-1185">Reference proteome</keyword>
<name>A0A380QLD0_YERRU</name>
<keyword evidence="3" id="KW-0808">Transferase</keyword>
<accession>A0A380QLD0</accession>
<evidence type="ECO:0000256" key="3">
    <source>
        <dbReference type="ARBA" id="ARBA00022679"/>
    </source>
</evidence>
<dbReference type="Gene3D" id="1.10.101.10">
    <property type="entry name" value="PGBD-like superfamily/PGBD"/>
    <property type="match status" value="1"/>
</dbReference>
<gene>
    <name evidence="9" type="ORF">NCTC10476_00722</name>
</gene>
<evidence type="ECO:0000256" key="5">
    <source>
        <dbReference type="ARBA" id="ARBA00022984"/>
    </source>
</evidence>
<dbReference type="PROSITE" id="PS52029">
    <property type="entry name" value="LD_TPASE"/>
    <property type="match status" value="1"/>
</dbReference>
<dbReference type="SUPFAM" id="SSF141523">
    <property type="entry name" value="L,D-transpeptidase catalytic domain-like"/>
    <property type="match status" value="1"/>
</dbReference>
<sequence>MTYLDEHTGGHRMSLEKTISLRPLALYCILLCSLTPTFSASAVAPTLSIDSNLPVNSGSMSVVQSRSEILATLPKKVTPYYAANLAVLYASNHMQPMWQDRQAVQRFQQQLAEVAMSGIQPQFMQWVKWLSDPEIKGMARDIVLSDAMLGYLHFVSGVGTNGNVWLYSNVPYKMAMPPTAILNRWQQAVREGNTAAYMTALAPQHPQYEKMHQALKSMLADNRPWPQFTGAATLRPGQLSDDIPALREILDRSGLLNAAPAAPVKSPEVIPMDNPVVAVVNDDLSVDEEKTRAQAHSLVVSPAAAPISEITTSPQTLTTAHSGNKLSVTDNQYGEELVAAVKRFQQWQGLTDDGVIGPRTREWLNVSPQMRASLLALNIQRLRILPGQVTTGIMVNIPNYSLSYYLNGTEVLSSRVIVGRPSRKTPLMSSALNNVVVNPPWNVPISLIRQDIMPKARNDASYFQRHGYTVLSGWGNDAEAINPSMIDWSLISPNHFPYRLRQEPGASNSLGRFKFNMPSSDAIYLHDTPNHGLFQKDIRALSSGCVRVNKASDLASMLLQDAGWNNERVSSTLKQGNTTYVNIRQRIPVQLYYLTAWVAEDGKPQFRTDIYNYDKTVRSGAQITSQAELLMQ</sequence>
<dbReference type="GO" id="GO:0009252">
    <property type="term" value="P:peptidoglycan biosynthetic process"/>
    <property type="evidence" value="ECO:0007669"/>
    <property type="project" value="UniProtKB-UniPathway"/>
</dbReference>
<evidence type="ECO:0000256" key="7">
    <source>
        <dbReference type="PROSITE-ProRule" id="PRU01373"/>
    </source>
</evidence>
<dbReference type="InterPro" id="IPR045380">
    <property type="entry name" value="LD_TPept_scaffold_dom"/>
</dbReference>
<evidence type="ECO:0000313" key="10">
    <source>
        <dbReference type="Proteomes" id="UP000255169"/>
    </source>
</evidence>
<keyword evidence="6 7" id="KW-0961">Cell wall biogenesis/degradation</keyword>
<dbReference type="GO" id="GO:0004180">
    <property type="term" value="F:carboxypeptidase activity"/>
    <property type="evidence" value="ECO:0007669"/>
    <property type="project" value="UniProtKB-ARBA"/>
</dbReference>
<dbReference type="CDD" id="cd16913">
    <property type="entry name" value="YkuD_like"/>
    <property type="match status" value="1"/>
</dbReference>
<dbReference type="SUPFAM" id="SSF47090">
    <property type="entry name" value="PGBD-like"/>
    <property type="match status" value="1"/>
</dbReference>
<evidence type="ECO:0000313" key="9">
    <source>
        <dbReference type="EMBL" id="SUP99490.1"/>
    </source>
</evidence>
<organism evidence="9 10">
    <name type="scientific">Yersinia ruckeri</name>
    <dbReference type="NCBI Taxonomy" id="29486"/>
    <lineage>
        <taxon>Bacteria</taxon>
        <taxon>Pseudomonadati</taxon>
        <taxon>Pseudomonadota</taxon>
        <taxon>Gammaproteobacteria</taxon>
        <taxon>Enterobacterales</taxon>
        <taxon>Yersiniaceae</taxon>
        <taxon>Yersinia</taxon>
    </lineage>
</organism>
<dbReference type="InterPro" id="IPR052905">
    <property type="entry name" value="LD-transpeptidase_YkuD-like"/>
</dbReference>
<evidence type="ECO:0000256" key="1">
    <source>
        <dbReference type="ARBA" id="ARBA00004752"/>
    </source>
</evidence>
<reference evidence="9 10" key="1">
    <citation type="submission" date="2018-06" db="EMBL/GenBank/DDBJ databases">
        <authorList>
            <consortium name="Pathogen Informatics"/>
            <person name="Doyle S."/>
        </authorList>
    </citation>
    <scope>NUCLEOTIDE SEQUENCE [LARGE SCALE GENOMIC DNA]</scope>
    <source>
        <strain evidence="9 10">NCTC10476</strain>
    </source>
</reference>
<dbReference type="InterPro" id="IPR005490">
    <property type="entry name" value="LD_TPept_cat_dom"/>
</dbReference>
<feature type="active site" description="Proton donor/acceptor" evidence="7">
    <location>
        <position position="526"/>
    </location>
</feature>
<dbReference type="NCBIfam" id="NF007891">
    <property type="entry name" value="PRK10594.1"/>
    <property type="match status" value="1"/>
</dbReference>
<dbReference type="InterPro" id="IPR036365">
    <property type="entry name" value="PGBD-like_sf"/>
</dbReference>
<comment type="pathway">
    <text evidence="1 7">Cell wall biogenesis; peptidoglycan biosynthesis.</text>
</comment>
<dbReference type="InterPro" id="IPR036366">
    <property type="entry name" value="PGBDSf"/>
</dbReference>
<dbReference type="PANTHER" id="PTHR41533:SF1">
    <property type="entry name" value="L,D-TRANSPEPTIDASE YCBB-RELATED"/>
    <property type="match status" value="1"/>
</dbReference>
<dbReference type="Pfam" id="PF01471">
    <property type="entry name" value="PG_binding_1"/>
    <property type="match status" value="1"/>
</dbReference>
<dbReference type="UniPathway" id="UPA00219"/>
<dbReference type="Pfam" id="PF03734">
    <property type="entry name" value="YkuD"/>
    <property type="match status" value="1"/>
</dbReference>
<dbReference type="STRING" id="29486.UGYR_16575"/>
<dbReference type="GO" id="GO:0016740">
    <property type="term" value="F:transferase activity"/>
    <property type="evidence" value="ECO:0007669"/>
    <property type="project" value="UniProtKB-KW"/>
</dbReference>